<dbReference type="Gene3D" id="2.60.40.3140">
    <property type="match status" value="1"/>
</dbReference>
<feature type="signal peptide" evidence="1">
    <location>
        <begin position="1"/>
        <end position="24"/>
    </location>
</feature>
<dbReference type="OrthoDB" id="8595007at2"/>
<dbReference type="EMBL" id="SLWK01000006">
    <property type="protein sequence ID" value="TCO07992.1"/>
    <property type="molecule type" value="Genomic_DNA"/>
</dbReference>
<comment type="caution">
    <text evidence="3">The sequence shown here is derived from an EMBL/GenBank/DDBJ whole genome shotgun (WGS) entry which is preliminary data.</text>
</comment>
<accession>A0A4R2GJ72</accession>
<reference evidence="3 4" key="1">
    <citation type="submission" date="2019-03" db="EMBL/GenBank/DDBJ databases">
        <title>Genomic Encyclopedia of Type Strains, Phase IV (KMG-IV): sequencing the most valuable type-strain genomes for metagenomic binning, comparative biology and taxonomic classification.</title>
        <authorList>
            <person name="Goeker M."/>
        </authorList>
    </citation>
    <scope>NUCLEOTIDE SEQUENCE [LARGE SCALE GENOMIC DNA]</scope>
    <source>
        <strain evidence="3 4">DSM 24179</strain>
    </source>
</reference>
<dbReference type="Gene3D" id="3.10.620.30">
    <property type="match status" value="1"/>
</dbReference>
<dbReference type="Pfam" id="PF12969">
    <property type="entry name" value="DUF3857"/>
    <property type="match status" value="1"/>
</dbReference>
<gene>
    <name evidence="3" type="ORF">EV194_106134</name>
</gene>
<feature type="chain" id="PRO_5020667404" evidence="1">
    <location>
        <begin position="25"/>
        <end position="620"/>
    </location>
</feature>
<dbReference type="RefSeq" id="WP_132433885.1">
    <property type="nucleotide sequence ID" value="NZ_SLWK01000006.1"/>
</dbReference>
<keyword evidence="1" id="KW-0732">Signal</keyword>
<dbReference type="Proteomes" id="UP000295221">
    <property type="component" value="Unassembled WGS sequence"/>
</dbReference>
<evidence type="ECO:0000256" key="1">
    <source>
        <dbReference type="SAM" id="SignalP"/>
    </source>
</evidence>
<dbReference type="InterPro" id="IPR038765">
    <property type="entry name" value="Papain-like_cys_pep_sf"/>
</dbReference>
<proteinExistence type="predicted"/>
<dbReference type="AlphaFoldDB" id="A0A4R2GJ72"/>
<feature type="domain" description="DUF3857" evidence="2">
    <location>
        <begin position="38"/>
        <end position="194"/>
    </location>
</feature>
<evidence type="ECO:0000313" key="4">
    <source>
        <dbReference type="Proteomes" id="UP000295221"/>
    </source>
</evidence>
<evidence type="ECO:0000313" key="3">
    <source>
        <dbReference type="EMBL" id="TCO07992.1"/>
    </source>
</evidence>
<protein>
    <submittedName>
        <fullName evidence="3">Uncharacterized protein DUF3857</fullName>
    </submittedName>
</protein>
<dbReference type="SUPFAM" id="SSF54001">
    <property type="entry name" value="Cysteine proteinases"/>
    <property type="match status" value="1"/>
</dbReference>
<dbReference type="InterPro" id="IPR024618">
    <property type="entry name" value="DUF3857"/>
</dbReference>
<name>A0A4R2GJ72_9BACT</name>
<sequence length="620" mass="72116">MKNILTLSYLLILFPAILTGQSHDAELISLRTSVSINRGRLITNNHFEIKINNRGGERYTDVVIPFSTMNRVSNIEAFILDANGNEVKKLSRRDIKERSTVSGISFYRDRKEKYFTLNHHEYPYTLVYSFQMRQREFVYLASWTPVLNLDVPTRHATLEVDIPVSFEINIHKQFIDQYSFKESEDRMFHRWETTYEELIVPENYSPSLHQFLPSVDVVPLHFKYAKNGSQTSWVEFGNWQYSLLEGKSDLPVAEKLKINSLVAEVNCKREKTNILYEYLQNTTRYVNVSIETGGLNPYPASYVARNRYGDCKALTNYFKAVLEHVGVPSYYTLIWAGDRRVRPINKEFPATQFNHAILGVFLDGDTIWLDCTSKGPFNYPGTFNQNREALLIDKNNSRFVDIPAFKKADVKRERLFSFSSPSNSRSSVSIATVYRGAEFETLYMAERFMQRNTRDQFLRNEFLIKGFDVIGFDLKEPDFFNQEVAFEQVASSRNTFVKVGEDQMLIRILPLNIPAFVSSEERKLPVKLDVPIYYSDVIEYNLPEGYIFIEEDTEHVIRDKAGYYRWASSYSQGKITVEKEFFLNQGEYTSEDYIGLYEFTKQVRSLESNGSVLIHKSKDI</sequence>
<organism evidence="3 4">
    <name type="scientific">Natronoflexus pectinivorans</name>
    <dbReference type="NCBI Taxonomy" id="682526"/>
    <lineage>
        <taxon>Bacteria</taxon>
        <taxon>Pseudomonadati</taxon>
        <taxon>Bacteroidota</taxon>
        <taxon>Bacteroidia</taxon>
        <taxon>Marinilabiliales</taxon>
        <taxon>Marinilabiliaceae</taxon>
        <taxon>Natronoflexus</taxon>
    </lineage>
</organism>
<evidence type="ECO:0000259" key="2">
    <source>
        <dbReference type="Pfam" id="PF12969"/>
    </source>
</evidence>
<keyword evidence="4" id="KW-1185">Reference proteome</keyword>
<dbReference type="Gene3D" id="2.60.120.1130">
    <property type="match status" value="1"/>
</dbReference>